<proteinExistence type="predicted"/>
<sequence length="130" mass="14974">MAKPPRYQVPLFNCADIILLRSREEAKEYLSKLGLEWDMSGFNGFAYSHQREGKTPLLIMGVFVHEPSVLAHEACHLAFEICHHVGVPTNNNEMNETFCYLVQRIVYAFLPYIQEQQNGKAKEQEEITSQ</sequence>
<protein>
    <submittedName>
        <fullName evidence="1">Uncharacterized protein</fullName>
    </submittedName>
</protein>
<reference evidence="1" key="2">
    <citation type="submission" date="2019-01" db="EMBL/GenBank/DDBJ databases">
        <authorList>
            <consortium name="NCBI Pathogen Detection Project"/>
        </authorList>
    </citation>
    <scope>NUCLEOTIDE SEQUENCE</scope>
    <source>
        <strain evidence="1">NJ08.181</strain>
    </source>
</reference>
<reference evidence="1" key="1">
    <citation type="journal article" date="2018" name="Genome Biol.">
        <title>SKESA: strategic k-mer extension for scrupulous assemblies.</title>
        <authorList>
            <person name="Souvorov A."/>
            <person name="Agarwala R."/>
            <person name="Lipman D.J."/>
        </authorList>
    </citation>
    <scope>NUCLEOTIDE SEQUENCE</scope>
    <source>
        <strain evidence="1">NJ08.181</strain>
    </source>
</reference>
<organism evidence="1">
    <name type="scientific">Salmonella enterica</name>
    <name type="common">Salmonella choleraesuis</name>
    <dbReference type="NCBI Taxonomy" id="28901"/>
    <lineage>
        <taxon>Bacteria</taxon>
        <taxon>Pseudomonadati</taxon>
        <taxon>Pseudomonadota</taxon>
        <taxon>Gammaproteobacteria</taxon>
        <taxon>Enterobacterales</taxon>
        <taxon>Enterobacteriaceae</taxon>
        <taxon>Salmonella</taxon>
    </lineage>
</organism>
<name>A0A721ELJ2_SALER</name>
<evidence type="ECO:0000313" key="1">
    <source>
        <dbReference type="EMBL" id="HAD8240988.1"/>
    </source>
</evidence>
<comment type="caution">
    <text evidence="1">The sequence shown here is derived from an EMBL/GenBank/DDBJ whole genome shotgun (WGS) entry which is preliminary data.</text>
</comment>
<dbReference type="AlphaFoldDB" id="A0A721ELJ2"/>
<accession>A0A721ELJ2</accession>
<gene>
    <name evidence="1" type="ORF">G1188_17395</name>
</gene>
<dbReference type="EMBL" id="DAAPYI010000018">
    <property type="protein sequence ID" value="HAD8240988.1"/>
    <property type="molecule type" value="Genomic_DNA"/>
</dbReference>